<comment type="caution">
    <text evidence="3">The sequence shown here is derived from an EMBL/GenBank/DDBJ whole genome shotgun (WGS) entry which is preliminary data.</text>
</comment>
<feature type="domain" description="Reverse transcriptase Ty1/copia-type" evidence="2">
    <location>
        <begin position="30"/>
        <end position="154"/>
    </location>
</feature>
<dbReference type="Pfam" id="PF07727">
    <property type="entry name" value="RVT_2"/>
    <property type="match status" value="1"/>
</dbReference>
<protein>
    <recommendedName>
        <fullName evidence="2">Reverse transcriptase Ty1/copia-type domain-containing protein</fullName>
    </recommendedName>
</protein>
<evidence type="ECO:0000313" key="4">
    <source>
        <dbReference type="Proteomes" id="UP001627154"/>
    </source>
</evidence>
<name>A0ABD2XIF9_9HYME</name>
<proteinExistence type="predicted"/>
<feature type="compositionally biased region" description="Polar residues" evidence="1">
    <location>
        <begin position="148"/>
        <end position="163"/>
    </location>
</feature>
<evidence type="ECO:0000256" key="1">
    <source>
        <dbReference type="SAM" id="MobiDB-lite"/>
    </source>
</evidence>
<gene>
    <name evidence="3" type="ORF">TKK_002823</name>
</gene>
<dbReference type="Proteomes" id="UP001627154">
    <property type="component" value="Unassembled WGS sequence"/>
</dbReference>
<keyword evidence="4" id="KW-1185">Reference proteome</keyword>
<organism evidence="3 4">
    <name type="scientific">Trichogramma kaykai</name>
    <dbReference type="NCBI Taxonomy" id="54128"/>
    <lineage>
        <taxon>Eukaryota</taxon>
        <taxon>Metazoa</taxon>
        <taxon>Ecdysozoa</taxon>
        <taxon>Arthropoda</taxon>
        <taxon>Hexapoda</taxon>
        <taxon>Insecta</taxon>
        <taxon>Pterygota</taxon>
        <taxon>Neoptera</taxon>
        <taxon>Endopterygota</taxon>
        <taxon>Hymenoptera</taxon>
        <taxon>Apocrita</taxon>
        <taxon>Proctotrupomorpha</taxon>
        <taxon>Chalcidoidea</taxon>
        <taxon>Trichogrammatidae</taxon>
        <taxon>Trichogramma</taxon>
    </lineage>
</organism>
<dbReference type="AlphaFoldDB" id="A0ABD2XIF9"/>
<reference evidence="3 4" key="1">
    <citation type="journal article" date="2024" name="bioRxiv">
        <title>A reference genome for Trichogramma kaykai: A tiny desert-dwelling parasitoid wasp with competing sex-ratio distorters.</title>
        <authorList>
            <person name="Culotta J."/>
            <person name="Lindsey A.R."/>
        </authorList>
    </citation>
    <scope>NUCLEOTIDE SEQUENCE [LARGE SCALE GENOMIC DNA]</scope>
    <source>
        <strain evidence="3 4">KSX58</strain>
    </source>
</reference>
<accession>A0ABD2XIF9</accession>
<dbReference type="InterPro" id="IPR013103">
    <property type="entry name" value="RVT_2"/>
</dbReference>
<dbReference type="EMBL" id="JBJJXI010000023">
    <property type="protein sequence ID" value="KAL3404793.1"/>
    <property type="molecule type" value="Genomic_DNA"/>
</dbReference>
<feature type="region of interest" description="Disordered" evidence="1">
    <location>
        <begin position="145"/>
        <end position="184"/>
    </location>
</feature>
<evidence type="ECO:0000259" key="2">
    <source>
        <dbReference type="Pfam" id="PF07727"/>
    </source>
</evidence>
<sequence>MPEGRAKKQKLMDPNFVYKAKVPELKIDDIELKTSPKIWNQRFTVEAKKLGLEKDLHEPCLFTWRKEGKVALLVLYVDDIILANNCMSRLNEIKDTLCNVFEMKNLGEPSKYLGMEITRNRAERVMKLSQVEYTNKVLERFRMDESKPQSTPMVTRSASQVETSPPYRPASSSSTLLRRGPCKEKQARYITKTGDSGGILEKDYSDRWPMDLSLAVSGSIAIITTDAIVRLQKSTTSCSPEYA</sequence>
<evidence type="ECO:0000313" key="3">
    <source>
        <dbReference type="EMBL" id="KAL3404793.1"/>
    </source>
</evidence>